<dbReference type="InterPro" id="IPR050815">
    <property type="entry name" value="TF_fung"/>
</dbReference>
<evidence type="ECO:0000259" key="7">
    <source>
        <dbReference type="PROSITE" id="PS50048"/>
    </source>
</evidence>
<dbReference type="SMART" id="SM00906">
    <property type="entry name" value="Fungal_trans"/>
    <property type="match status" value="1"/>
</dbReference>
<dbReference type="GO" id="GO:0003677">
    <property type="term" value="F:DNA binding"/>
    <property type="evidence" value="ECO:0007669"/>
    <property type="project" value="InterPro"/>
</dbReference>
<dbReference type="InterPro" id="IPR007219">
    <property type="entry name" value="XnlR_reg_dom"/>
</dbReference>
<dbReference type="EMBL" id="MU853845">
    <property type="protein sequence ID" value="KAK3937784.1"/>
    <property type="molecule type" value="Genomic_DNA"/>
</dbReference>
<dbReference type="PANTHER" id="PTHR47338">
    <property type="entry name" value="ZN(II)2CYS6 TRANSCRIPTION FACTOR (EUROFUNG)-RELATED"/>
    <property type="match status" value="1"/>
</dbReference>
<feature type="region of interest" description="Disordered" evidence="6">
    <location>
        <begin position="58"/>
        <end position="92"/>
    </location>
</feature>
<gene>
    <name evidence="8" type="ORF">QBC46DRAFT_177170</name>
</gene>
<evidence type="ECO:0000256" key="5">
    <source>
        <dbReference type="ARBA" id="ARBA00023242"/>
    </source>
</evidence>
<feature type="compositionally biased region" description="Polar residues" evidence="6">
    <location>
        <begin position="171"/>
        <end position="190"/>
    </location>
</feature>
<organism evidence="8 9">
    <name type="scientific">Diplogelasinospora grovesii</name>
    <dbReference type="NCBI Taxonomy" id="303347"/>
    <lineage>
        <taxon>Eukaryota</taxon>
        <taxon>Fungi</taxon>
        <taxon>Dikarya</taxon>
        <taxon>Ascomycota</taxon>
        <taxon>Pezizomycotina</taxon>
        <taxon>Sordariomycetes</taxon>
        <taxon>Sordariomycetidae</taxon>
        <taxon>Sordariales</taxon>
        <taxon>Diplogelasinosporaceae</taxon>
        <taxon>Diplogelasinospora</taxon>
    </lineage>
</organism>
<keyword evidence="5" id="KW-0539">Nucleus</keyword>
<keyword evidence="2" id="KW-0479">Metal-binding</keyword>
<name>A0AAN6N3N7_9PEZI</name>
<feature type="domain" description="Zn(2)-C6 fungal-type" evidence="7">
    <location>
        <begin position="28"/>
        <end position="58"/>
    </location>
</feature>
<dbReference type="AlphaFoldDB" id="A0AAN6N3N7"/>
<dbReference type="SMART" id="SM00066">
    <property type="entry name" value="GAL4"/>
    <property type="match status" value="1"/>
</dbReference>
<dbReference type="Proteomes" id="UP001303473">
    <property type="component" value="Unassembled WGS sequence"/>
</dbReference>
<proteinExistence type="predicted"/>
<sequence length="809" mass="89838">MSSELHTVSELSDSGGTGTANAGLSVLACYECKRRKVKCNRALPICSLCQKNDGHCEYPTHPEKPGPKTGIPQRNKRRRLSSTFSPVPPLSKDEAAEILLSTAQRFEGHVGRRENRSHGGNPHLDLVLLHGSELASTESGSESGMSPSAPNDGANSDPSAPIFSQIMYPSHESQTRPQSPSTVDAASPEQQRGAVPAVTIEGVCEALRISKDEYRFLMESYFANIVAFSLFRPGSIEAKFASMQSLTEAEALVAAMFSFSARFDGEDVPVQRPNDCSGPSYFADIASSKLERCLNQYGDIRPPFWVLQAHILVTFYQLTQSVRSRSWRTLGNCIRLAYDMNLHLIDANRNHRGSGDTGGHGVDLQRWSLLEERRRAWWAIWEMDVFASTIRRLPTAMDWSLNWTLLPVHDRCWFNDIYQDSCYLANDCNLRWKHLAQSGNASPRAWFIVINSLMLNTQRIVYDGIPFGSRSSAAHHPSAHDDGHVDKKVNQDIDLSIMANILYCTVASLPVELSYHGETLDFRKSRASDPREINFRQNQADRYEIHLMIQLCRFMIHHHRICAQAPWAAKHADAAPDKSVVPVAGNQSPTSVSDWSNYMNASGEIITVVRNSSRDHHKYVSPFLCNILWFAAAAQCACSVFGPPCFDKRLTNSNLDLLKLTIDRFILFWGGMESLKGKLARIETGLKSLMANARSRREGEERSQAQAAAQSDAVHGAGMPKAVPMMMGNSYPMLPAATEQQSFDGSMSTMPPALHTPNTPFVPPDLYDFSQPPFIMADNQNFFTGEFAGDCSPFGIEELLISGIIQQIG</sequence>
<feature type="region of interest" description="Disordered" evidence="6">
    <location>
        <begin position="693"/>
        <end position="715"/>
    </location>
</feature>
<keyword evidence="3" id="KW-0805">Transcription regulation</keyword>
<evidence type="ECO:0000313" key="9">
    <source>
        <dbReference type="Proteomes" id="UP001303473"/>
    </source>
</evidence>
<keyword evidence="4" id="KW-0804">Transcription</keyword>
<dbReference type="GO" id="GO:0000981">
    <property type="term" value="F:DNA-binding transcription factor activity, RNA polymerase II-specific"/>
    <property type="evidence" value="ECO:0007669"/>
    <property type="project" value="InterPro"/>
</dbReference>
<protein>
    <submittedName>
        <fullName evidence="8">Fungal-specific transcription factor</fullName>
    </submittedName>
</protein>
<evidence type="ECO:0000256" key="3">
    <source>
        <dbReference type="ARBA" id="ARBA00023015"/>
    </source>
</evidence>
<reference evidence="9" key="1">
    <citation type="journal article" date="2023" name="Mol. Phylogenet. Evol.">
        <title>Genome-scale phylogeny and comparative genomics of the fungal order Sordariales.</title>
        <authorList>
            <person name="Hensen N."/>
            <person name="Bonometti L."/>
            <person name="Westerberg I."/>
            <person name="Brannstrom I.O."/>
            <person name="Guillou S."/>
            <person name="Cros-Aarteil S."/>
            <person name="Calhoun S."/>
            <person name="Haridas S."/>
            <person name="Kuo A."/>
            <person name="Mondo S."/>
            <person name="Pangilinan J."/>
            <person name="Riley R."/>
            <person name="LaButti K."/>
            <person name="Andreopoulos B."/>
            <person name="Lipzen A."/>
            <person name="Chen C."/>
            <person name="Yan M."/>
            <person name="Daum C."/>
            <person name="Ng V."/>
            <person name="Clum A."/>
            <person name="Steindorff A."/>
            <person name="Ohm R.A."/>
            <person name="Martin F."/>
            <person name="Silar P."/>
            <person name="Natvig D.O."/>
            <person name="Lalanne C."/>
            <person name="Gautier V."/>
            <person name="Ament-Velasquez S.L."/>
            <person name="Kruys A."/>
            <person name="Hutchinson M.I."/>
            <person name="Powell A.J."/>
            <person name="Barry K."/>
            <person name="Miller A.N."/>
            <person name="Grigoriev I.V."/>
            <person name="Debuchy R."/>
            <person name="Gladieux P."/>
            <person name="Hiltunen Thoren M."/>
            <person name="Johannesson H."/>
        </authorList>
    </citation>
    <scope>NUCLEOTIDE SEQUENCE [LARGE SCALE GENOMIC DNA]</scope>
    <source>
        <strain evidence="9">CBS 340.73</strain>
    </source>
</reference>
<dbReference type="PANTHER" id="PTHR47338:SF10">
    <property type="entry name" value="TRANSCRIPTION FACTOR DOMAIN-CONTAINING PROTEIN-RELATED"/>
    <property type="match status" value="1"/>
</dbReference>
<evidence type="ECO:0000256" key="1">
    <source>
        <dbReference type="ARBA" id="ARBA00004123"/>
    </source>
</evidence>
<comment type="caution">
    <text evidence="8">The sequence shown here is derived from an EMBL/GenBank/DDBJ whole genome shotgun (WGS) entry which is preliminary data.</text>
</comment>
<feature type="compositionally biased region" description="Low complexity" evidence="6">
    <location>
        <begin position="704"/>
        <end position="715"/>
    </location>
</feature>
<evidence type="ECO:0000256" key="2">
    <source>
        <dbReference type="ARBA" id="ARBA00022723"/>
    </source>
</evidence>
<dbReference type="GO" id="GO:0005634">
    <property type="term" value="C:nucleus"/>
    <property type="evidence" value="ECO:0007669"/>
    <property type="project" value="UniProtKB-SubCell"/>
</dbReference>
<dbReference type="Gene3D" id="4.10.240.10">
    <property type="entry name" value="Zn(2)-C6 fungal-type DNA-binding domain"/>
    <property type="match status" value="1"/>
</dbReference>
<dbReference type="Pfam" id="PF00172">
    <property type="entry name" value="Zn_clus"/>
    <property type="match status" value="1"/>
</dbReference>
<dbReference type="Pfam" id="PF04082">
    <property type="entry name" value="Fungal_trans"/>
    <property type="match status" value="1"/>
</dbReference>
<dbReference type="SUPFAM" id="SSF57701">
    <property type="entry name" value="Zn2/Cys6 DNA-binding domain"/>
    <property type="match status" value="1"/>
</dbReference>
<dbReference type="CDD" id="cd12148">
    <property type="entry name" value="fungal_TF_MHR"/>
    <property type="match status" value="1"/>
</dbReference>
<evidence type="ECO:0000313" key="8">
    <source>
        <dbReference type="EMBL" id="KAK3937784.1"/>
    </source>
</evidence>
<feature type="region of interest" description="Disordered" evidence="6">
    <location>
        <begin position="133"/>
        <end position="194"/>
    </location>
</feature>
<dbReference type="InterPro" id="IPR036864">
    <property type="entry name" value="Zn2-C6_fun-type_DNA-bd_sf"/>
</dbReference>
<dbReference type="GO" id="GO:0008270">
    <property type="term" value="F:zinc ion binding"/>
    <property type="evidence" value="ECO:0007669"/>
    <property type="project" value="InterPro"/>
</dbReference>
<dbReference type="PROSITE" id="PS50048">
    <property type="entry name" value="ZN2_CY6_FUNGAL_2"/>
    <property type="match status" value="1"/>
</dbReference>
<dbReference type="GO" id="GO:0006351">
    <property type="term" value="P:DNA-templated transcription"/>
    <property type="evidence" value="ECO:0007669"/>
    <property type="project" value="InterPro"/>
</dbReference>
<keyword evidence="9" id="KW-1185">Reference proteome</keyword>
<dbReference type="PROSITE" id="PS00463">
    <property type="entry name" value="ZN2_CY6_FUNGAL_1"/>
    <property type="match status" value="1"/>
</dbReference>
<evidence type="ECO:0000256" key="4">
    <source>
        <dbReference type="ARBA" id="ARBA00023163"/>
    </source>
</evidence>
<accession>A0AAN6N3N7</accession>
<feature type="compositionally biased region" description="Polar residues" evidence="6">
    <location>
        <begin position="134"/>
        <end position="158"/>
    </location>
</feature>
<comment type="subcellular location">
    <subcellularLocation>
        <location evidence="1">Nucleus</location>
    </subcellularLocation>
</comment>
<evidence type="ECO:0000256" key="6">
    <source>
        <dbReference type="SAM" id="MobiDB-lite"/>
    </source>
</evidence>
<dbReference type="CDD" id="cd00067">
    <property type="entry name" value="GAL4"/>
    <property type="match status" value="1"/>
</dbReference>
<dbReference type="InterPro" id="IPR001138">
    <property type="entry name" value="Zn2Cys6_DnaBD"/>
</dbReference>